<sequence length="89" mass="10571">MHNSNRPSTIIILRISKIKFGIAMNRENEVIEIFLMDISKKEKCKLLQDFLLDCKNEMEAQDQNMHPEVHHNLSQAYQLAQNYLRKLEE</sequence>
<proteinExistence type="predicted"/>
<accession>A0AAX2IY33</accession>
<dbReference type="AlphaFoldDB" id="A0AAX2IY33"/>
<evidence type="ECO:0000313" key="2">
    <source>
        <dbReference type="Proteomes" id="UP000249566"/>
    </source>
</evidence>
<dbReference type="EMBL" id="LS483412">
    <property type="protein sequence ID" value="SQG90153.1"/>
    <property type="molecule type" value="Genomic_DNA"/>
</dbReference>
<name>A0AAX2IY33_LEGPN</name>
<organism evidence="1 2">
    <name type="scientific">Legionella pneumophila subsp. pascullei</name>
    <dbReference type="NCBI Taxonomy" id="91890"/>
    <lineage>
        <taxon>Bacteria</taxon>
        <taxon>Pseudomonadati</taxon>
        <taxon>Pseudomonadota</taxon>
        <taxon>Gammaproteobacteria</taxon>
        <taxon>Legionellales</taxon>
        <taxon>Legionellaceae</taxon>
        <taxon>Legionella</taxon>
    </lineage>
</organism>
<evidence type="ECO:0000313" key="1">
    <source>
        <dbReference type="EMBL" id="SQG90153.1"/>
    </source>
</evidence>
<reference evidence="1 2" key="1">
    <citation type="submission" date="2018-06" db="EMBL/GenBank/DDBJ databases">
        <authorList>
            <consortium name="Pathogen Informatics"/>
            <person name="Doyle S."/>
        </authorList>
    </citation>
    <scope>NUCLEOTIDE SEQUENCE [LARGE SCALE GENOMIC DNA]</scope>
    <source>
        <strain evidence="1 2">NCTC12272</strain>
    </source>
</reference>
<gene>
    <name evidence="1" type="ORF">NCTC12272_01341</name>
</gene>
<dbReference type="Proteomes" id="UP000249566">
    <property type="component" value="Chromosome 1"/>
</dbReference>
<protein>
    <submittedName>
        <fullName evidence="1">Uncharacterized protein</fullName>
    </submittedName>
</protein>